<dbReference type="EMBL" id="VSZS01000062">
    <property type="protein sequence ID" value="TYR32361.1"/>
    <property type="molecule type" value="Genomic_DNA"/>
</dbReference>
<dbReference type="GO" id="GO:0015740">
    <property type="term" value="P:C4-dicarboxylate transport"/>
    <property type="evidence" value="ECO:0007669"/>
    <property type="project" value="TreeGrafter"/>
</dbReference>
<feature type="domain" description="Tripartite ATP-independent periplasmic transporters DctQ component" evidence="10">
    <location>
        <begin position="52"/>
        <end position="165"/>
    </location>
</feature>
<accession>A0A5D4GU03</accession>
<evidence type="ECO:0000256" key="5">
    <source>
        <dbReference type="ARBA" id="ARBA00022692"/>
    </source>
</evidence>
<organism evidence="11 12">
    <name type="scientific">Neoaquamicrobium microcysteis</name>
    <dbReference type="NCBI Taxonomy" id="2682781"/>
    <lineage>
        <taxon>Bacteria</taxon>
        <taxon>Pseudomonadati</taxon>
        <taxon>Pseudomonadota</taxon>
        <taxon>Alphaproteobacteria</taxon>
        <taxon>Hyphomicrobiales</taxon>
        <taxon>Phyllobacteriaceae</taxon>
        <taxon>Neoaquamicrobium</taxon>
    </lineage>
</organism>
<name>A0A5D4GU03_9HYPH</name>
<evidence type="ECO:0000259" key="10">
    <source>
        <dbReference type="Pfam" id="PF04290"/>
    </source>
</evidence>
<dbReference type="RefSeq" id="WP_148914807.1">
    <property type="nucleotide sequence ID" value="NZ_VSZS01000062.1"/>
</dbReference>
<dbReference type="PANTHER" id="PTHR35011:SF10">
    <property type="entry name" value="TRAP TRANSPORTER SMALL PERMEASE PROTEIN"/>
    <property type="match status" value="1"/>
</dbReference>
<evidence type="ECO:0000256" key="1">
    <source>
        <dbReference type="ARBA" id="ARBA00004429"/>
    </source>
</evidence>
<dbReference type="AlphaFoldDB" id="A0A5D4GU03"/>
<protein>
    <recommendedName>
        <fullName evidence="9">TRAP transporter small permease protein</fullName>
    </recommendedName>
</protein>
<dbReference type="InterPro" id="IPR007387">
    <property type="entry name" value="TRAP_DctQ"/>
</dbReference>
<proteinExistence type="inferred from homology"/>
<evidence type="ECO:0000256" key="8">
    <source>
        <dbReference type="ARBA" id="ARBA00038436"/>
    </source>
</evidence>
<evidence type="ECO:0000256" key="3">
    <source>
        <dbReference type="ARBA" id="ARBA00022475"/>
    </source>
</evidence>
<comment type="similarity">
    <text evidence="8 9">Belongs to the TRAP transporter small permease family.</text>
</comment>
<comment type="caution">
    <text evidence="11">The sequence shown here is derived from an EMBL/GenBank/DDBJ whole genome shotgun (WGS) entry which is preliminary data.</text>
</comment>
<keyword evidence="12" id="KW-1185">Reference proteome</keyword>
<dbReference type="Proteomes" id="UP000323258">
    <property type="component" value="Unassembled WGS sequence"/>
</dbReference>
<feature type="transmembrane region" description="Helical" evidence="9">
    <location>
        <begin position="140"/>
        <end position="162"/>
    </location>
</feature>
<dbReference type="GO" id="GO:0005886">
    <property type="term" value="C:plasma membrane"/>
    <property type="evidence" value="ECO:0007669"/>
    <property type="project" value="UniProtKB-SubCell"/>
</dbReference>
<dbReference type="GO" id="GO:0022857">
    <property type="term" value="F:transmembrane transporter activity"/>
    <property type="evidence" value="ECO:0007669"/>
    <property type="project" value="UniProtKB-UniRule"/>
</dbReference>
<evidence type="ECO:0000256" key="7">
    <source>
        <dbReference type="ARBA" id="ARBA00023136"/>
    </source>
</evidence>
<comment type="function">
    <text evidence="9">Part of the tripartite ATP-independent periplasmic (TRAP) transport system.</text>
</comment>
<gene>
    <name evidence="11" type="ORF">FY036_11165</name>
</gene>
<reference evidence="11 12" key="1">
    <citation type="submission" date="2019-08" db="EMBL/GenBank/DDBJ databases">
        <authorList>
            <person name="Seo Y.L."/>
        </authorList>
    </citation>
    <scope>NUCLEOTIDE SEQUENCE [LARGE SCALE GENOMIC DNA]</scope>
    <source>
        <strain evidence="11 12">MaA-C15</strain>
    </source>
</reference>
<dbReference type="Pfam" id="PF04290">
    <property type="entry name" value="DctQ"/>
    <property type="match status" value="1"/>
</dbReference>
<evidence type="ECO:0000256" key="6">
    <source>
        <dbReference type="ARBA" id="ARBA00022989"/>
    </source>
</evidence>
<feature type="transmembrane region" description="Helical" evidence="9">
    <location>
        <begin position="97"/>
        <end position="120"/>
    </location>
</feature>
<evidence type="ECO:0000313" key="12">
    <source>
        <dbReference type="Proteomes" id="UP000323258"/>
    </source>
</evidence>
<evidence type="ECO:0000256" key="4">
    <source>
        <dbReference type="ARBA" id="ARBA00022519"/>
    </source>
</evidence>
<keyword evidence="7 9" id="KW-0472">Membrane</keyword>
<sequence>MRRFLDALYRYAGWAAAISIFMIFALVGLQVSARLLDAGLRLAGQRPLGLIIPSIAEICGFLLATASFLALAYTLTTGGHIRVSLLLHRVGPRVRHVFEVVVGLCAIALSLYMTVAMARLTLRSWNFNDVSYGFIPVPLALPQGAMTLGLAILTIALVDVTLRAWLHRKYVQSSEA</sequence>
<feature type="transmembrane region" description="Helical" evidence="9">
    <location>
        <begin position="12"/>
        <end position="31"/>
    </location>
</feature>
<keyword evidence="4 9" id="KW-0997">Cell inner membrane</keyword>
<keyword evidence="2 9" id="KW-0813">Transport</keyword>
<dbReference type="OrthoDB" id="9797534at2"/>
<reference evidence="11 12" key="2">
    <citation type="submission" date="2019-09" db="EMBL/GenBank/DDBJ databases">
        <title>Mesorhizobium sp. MaA-C15 isolated from Microcystis aeruginosa.</title>
        <authorList>
            <person name="Jeong S.E."/>
            <person name="Jin H.M."/>
            <person name="Jeon C.O."/>
        </authorList>
    </citation>
    <scope>NUCLEOTIDE SEQUENCE [LARGE SCALE GENOMIC DNA]</scope>
    <source>
        <strain evidence="11 12">MaA-C15</strain>
    </source>
</reference>
<dbReference type="InterPro" id="IPR055348">
    <property type="entry name" value="DctQ"/>
</dbReference>
<dbReference type="PANTHER" id="PTHR35011">
    <property type="entry name" value="2,3-DIKETO-L-GULONATE TRAP TRANSPORTER SMALL PERMEASE PROTEIN YIAM"/>
    <property type="match status" value="1"/>
</dbReference>
<evidence type="ECO:0000256" key="9">
    <source>
        <dbReference type="RuleBase" id="RU369079"/>
    </source>
</evidence>
<evidence type="ECO:0000256" key="2">
    <source>
        <dbReference type="ARBA" id="ARBA00022448"/>
    </source>
</evidence>
<comment type="subcellular location">
    <subcellularLocation>
        <location evidence="1 9">Cell inner membrane</location>
        <topology evidence="1 9">Multi-pass membrane protein</topology>
    </subcellularLocation>
</comment>
<feature type="transmembrane region" description="Helical" evidence="9">
    <location>
        <begin position="51"/>
        <end position="76"/>
    </location>
</feature>
<keyword evidence="5 9" id="KW-0812">Transmembrane</keyword>
<keyword evidence="6 9" id="KW-1133">Transmembrane helix</keyword>
<comment type="subunit">
    <text evidence="9">The complex comprises the extracytoplasmic solute receptor protein and the two transmembrane proteins.</text>
</comment>
<evidence type="ECO:0000313" key="11">
    <source>
        <dbReference type="EMBL" id="TYR32361.1"/>
    </source>
</evidence>
<keyword evidence="3" id="KW-1003">Cell membrane</keyword>